<evidence type="ECO:0000256" key="1">
    <source>
        <dbReference type="SAM" id="SignalP"/>
    </source>
</evidence>
<feature type="signal peptide" evidence="1">
    <location>
        <begin position="1"/>
        <end position="18"/>
    </location>
</feature>
<dbReference type="EMBL" id="CP086715">
    <property type="protein sequence ID" value="WOO78237.1"/>
    <property type="molecule type" value="Genomic_DNA"/>
</dbReference>
<gene>
    <name evidence="2" type="ORF">LOC62_02G001788</name>
</gene>
<reference evidence="2" key="1">
    <citation type="submission" date="2023-10" db="EMBL/GenBank/DDBJ databases">
        <authorList>
            <person name="Noh H."/>
        </authorList>
    </citation>
    <scope>NUCLEOTIDE SEQUENCE</scope>
    <source>
        <strain evidence="2">DUCC4014</strain>
    </source>
</reference>
<dbReference type="PANTHER" id="PTHR35192:SF2">
    <property type="entry name" value="APPLE DOMAIN-CONTAINING PROTEIN"/>
    <property type="match status" value="1"/>
</dbReference>
<feature type="chain" id="PRO_5041946408" evidence="1">
    <location>
        <begin position="19"/>
        <end position="287"/>
    </location>
</feature>
<dbReference type="Proteomes" id="UP000827549">
    <property type="component" value="Chromosome 2"/>
</dbReference>
<dbReference type="InterPro" id="IPR038955">
    <property type="entry name" value="PriA/CPL1_fungi"/>
</dbReference>
<keyword evidence="3" id="KW-1185">Reference proteome</keyword>
<sequence length="287" mass="30797">MRTAALLSAVAFLGSAVAVQNTYLYDDWVGCYPPSAIPAGTVIPQSELQTSPGAPDLDCGNACRALNGVWSYFMYIKNTESCTCLSAPPPAWSDQIPGDWQGYCDDYDNADLLIIAPKRVPLDRWQMAMCWTGYDPAIQPNSYVDLTSSGATTAIECLKAGAAQLTYLFGYNIIWDPLSTPSCWMFQGSASGTPVVPCQATGNAMTFQYLPAPSPDASGAARRRARQRREQETFGDNRLCPVGQDACYVGADRNAGYECLDTSVELESCGGCIYGKVGANETSSGVE</sequence>
<accession>A0AAF1BG62</accession>
<name>A0AAF1BG62_9TREE</name>
<dbReference type="RefSeq" id="XP_062624269.1">
    <property type="nucleotide sequence ID" value="XM_062768285.1"/>
</dbReference>
<keyword evidence="1" id="KW-0732">Signal</keyword>
<dbReference type="PANTHER" id="PTHR35192">
    <property type="entry name" value="PROTEIN, PUTATIVE-RELATED"/>
    <property type="match status" value="1"/>
</dbReference>
<evidence type="ECO:0000313" key="2">
    <source>
        <dbReference type="EMBL" id="WOO78237.1"/>
    </source>
</evidence>
<protein>
    <submittedName>
        <fullName evidence="2">Uncharacterized protein</fullName>
    </submittedName>
</protein>
<organism evidence="2 3">
    <name type="scientific">Vanrija pseudolonga</name>
    <dbReference type="NCBI Taxonomy" id="143232"/>
    <lineage>
        <taxon>Eukaryota</taxon>
        <taxon>Fungi</taxon>
        <taxon>Dikarya</taxon>
        <taxon>Basidiomycota</taxon>
        <taxon>Agaricomycotina</taxon>
        <taxon>Tremellomycetes</taxon>
        <taxon>Trichosporonales</taxon>
        <taxon>Trichosporonaceae</taxon>
        <taxon>Vanrija</taxon>
    </lineage>
</organism>
<proteinExistence type="predicted"/>
<evidence type="ECO:0000313" key="3">
    <source>
        <dbReference type="Proteomes" id="UP000827549"/>
    </source>
</evidence>
<dbReference type="GeneID" id="87805042"/>
<dbReference type="AlphaFoldDB" id="A0AAF1BG62"/>